<dbReference type="Pfam" id="PF03235">
    <property type="entry name" value="GmrSD_N"/>
    <property type="match status" value="1"/>
</dbReference>
<evidence type="ECO:0000313" key="3">
    <source>
        <dbReference type="Proteomes" id="UP000176498"/>
    </source>
</evidence>
<comment type="caution">
    <text evidence="2">The sequence shown here is derived from an EMBL/GenBank/DDBJ whole genome shotgun (WGS) entry which is preliminary data.</text>
</comment>
<sequence>MLTSKIKVLNEEKIANIILDLERGKLKIPRFQRQFVWERSKIIKLLDSIYQEFPIGSFFIWEADRQYSKFFKDIAELELPKPQKYSMLDFILDGQQRVTSLYVVMKGKKVGNIDYKQICFDIQAEKFVIRRRKFKLGDSIIPVYELFGDDHLSIFASLDSEKQKVFNKCVNTFTNYPLSIIKVTEKELSDAIEIFERINQGGKRLGIFDLVVASTWGDDFDLRQKYEELEGFLIEKGFGRITPEVVLHAASLIVKNYCRKQYLLQLTREDLKDTWPDIEDAFKLAVDYLSANLGVKIYDFAPYPAMISLLTYLFYKIKGHSISSKNAELVHQWFWQSALGERYTRSRETTMEEDRKKFFDKLLAGEEVRIKYPIDLSIERLKELSVGTKSAIRNAFFCMLALRQPKHFKNNNNIVLDYKFCSDFNNKELHHIFPRAFLKQNRVAKASRNALMNFCFIPAELNKEISKSSPADYFKEFSQINPEFKDTLKSHLIPTGSFIDNNDYDQFIETRANSVLSEFENLCNTKIARLMSSDNNKAVDKIEDKIREIIDHVLSKKEGSDYWNKFIPRDIIDVVNKKVDGYLRKNPDVSPTSLNGRKLLDFCDVMDYCKMILVNWDLFEKHFGAKSEIEKKFVNLKEYRNAIKHNREMDSVLRKEGEAAVEWFDKTIK</sequence>
<proteinExistence type="predicted"/>
<dbReference type="AlphaFoldDB" id="A0A1G1XM21"/>
<gene>
    <name evidence="2" type="ORF">A2Y82_01580</name>
</gene>
<protein>
    <recommendedName>
        <fullName evidence="1">GmrSD restriction endonucleases N-terminal domain-containing protein</fullName>
    </recommendedName>
</protein>
<dbReference type="PANTHER" id="PTHR37292">
    <property type="entry name" value="VNG6097C"/>
    <property type="match status" value="1"/>
</dbReference>
<accession>A0A1G1XM21</accession>
<dbReference type="Proteomes" id="UP000176498">
    <property type="component" value="Unassembled WGS sequence"/>
</dbReference>
<organism evidence="2 3">
    <name type="scientific">Candidatus Buchananbacteria bacterium RBG_13_36_9</name>
    <dbReference type="NCBI Taxonomy" id="1797530"/>
    <lineage>
        <taxon>Bacteria</taxon>
        <taxon>Candidatus Buchananiibacteriota</taxon>
    </lineage>
</organism>
<feature type="domain" description="GmrSD restriction endonucleases N-terminal" evidence="1">
    <location>
        <begin position="21"/>
        <end position="213"/>
    </location>
</feature>
<evidence type="ECO:0000259" key="1">
    <source>
        <dbReference type="Pfam" id="PF03235"/>
    </source>
</evidence>
<dbReference type="EMBL" id="MHHZ01000022">
    <property type="protein sequence ID" value="OGY41079.1"/>
    <property type="molecule type" value="Genomic_DNA"/>
</dbReference>
<evidence type="ECO:0000313" key="2">
    <source>
        <dbReference type="EMBL" id="OGY41079.1"/>
    </source>
</evidence>
<reference evidence="2 3" key="1">
    <citation type="journal article" date="2016" name="Nat. Commun.">
        <title>Thousands of microbial genomes shed light on interconnected biogeochemical processes in an aquifer system.</title>
        <authorList>
            <person name="Anantharaman K."/>
            <person name="Brown C.T."/>
            <person name="Hug L.A."/>
            <person name="Sharon I."/>
            <person name="Castelle C.J."/>
            <person name="Probst A.J."/>
            <person name="Thomas B.C."/>
            <person name="Singh A."/>
            <person name="Wilkins M.J."/>
            <person name="Karaoz U."/>
            <person name="Brodie E.L."/>
            <person name="Williams K.H."/>
            <person name="Hubbard S.S."/>
            <person name="Banfield J.F."/>
        </authorList>
    </citation>
    <scope>NUCLEOTIDE SEQUENCE [LARGE SCALE GENOMIC DNA]</scope>
</reference>
<dbReference type="PANTHER" id="PTHR37292:SF2">
    <property type="entry name" value="DUF262 DOMAIN-CONTAINING PROTEIN"/>
    <property type="match status" value="1"/>
</dbReference>
<dbReference type="InterPro" id="IPR004919">
    <property type="entry name" value="GmrSD_N"/>
</dbReference>
<name>A0A1G1XM21_9BACT</name>